<dbReference type="InterPro" id="IPR041121">
    <property type="entry name" value="SDH_C"/>
</dbReference>
<sequence>MADQKTIAERDAEWEPKPYVSGEARPRGEGSVFDPNAKRASETGPRAFVTGWPVWHSRSPLIHGNWLKTYGLAGSYNRVGVPPEEIDDFLRGLKATGYVGGNVTIPHKERAFALVDQRDAAAAAIGAVNTLWFEGERLVGGNTDAFGFAKNLDEHLSGWADAEHAVVLGAGGAARAVIFALIDRGVAHVSVVNRTLSRAEALAEMFGSAVSAHSEAEREALLSNADLLVNTAPVPERDPDEDKVPPMFHVKPSVNLSMMRSDSLVTDIVYSPLMTPTLNGAEAAGLRFCDGLGMLLHQAVPGFERWFGQRPEVTETLRALILKDLGLAE</sequence>
<evidence type="ECO:0000256" key="4">
    <source>
        <dbReference type="ARBA" id="ARBA00022857"/>
    </source>
</evidence>
<comment type="catalytic activity">
    <reaction evidence="7 8">
        <text>shikimate + NADP(+) = 3-dehydroshikimate + NADPH + H(+)</text>
        <dbReference type="Rhea" id="RHEA:17737"/>
        <dbReference type="ChEBI" id="CHEBI:15378"/>
        <dbReference type="ChEBI" id="CHEBI:16630"/>
        <dbReference type="ChEBI" id="CHEBI:36208"/>
        <dbReference type="ChEBI" id="CHEBI:57783"/>
        <dbReference type="ChEBI" id="CHEBI:58349"/>
        <dbReference type="EC" id="1.1.1.25"/>
    </reaction>
</comment>
<dbReference type="SUPFAM" id="SSF51735">
    <property type="entry name" value="NAD(P)-binding Rossmann-fold domains"/>
    <property type="match status" value="1"/>
</dbReference>
<feature type="domain" description="Shikimate dehydrogenase substrate binding N-terminal" evidence="11">
    <location>
        <begin position="49"/>
        <end position="131"/>
    </location>
</feature>
<feature type="binding site" evidence="8">
    <location>
        <begin position="169"/>
        <end position="173"/>
    </location>
    <ligand>
        <name>NADP(+)</name>
        <dbReference type="ChEBI" id="CHEBI:58349"/>
    </ligand>
</feature>
<feature type="binding site" evidence="8">
    <location>
        <position position="129"/>
    </location>
    <ligand>
        <name>shikimate</name>
        <dbReference type="ChEBI" id="CHEBI:36208"/>
    </ligand>
</feature>
<keyword evidence="3 8" id="KW-0028">Amino-acid biosynthesis</keyword>
<proteinExistence type="inferred from homology"/>
<reference evidence="13 14" key="1">
    <citation type="submission" date="2017-04" db="EMBL/GenBank/DDBJ databases">
        <authorList>
            <person name="Afonso C.L."/>
            <person name="Miller P.J."/>
            <person name="Scott M.A."/>
            <person name="Spackman E."/>
            <person name="Goraichik I."/>
            <person name="Dimitrov K.M."/>
            <person name="Suarez D.L."/>
            <person name="Swayne D.E."/>
        </authorList>
    </citation>
    <scope>NUCLEOTIDE SEQUENCE [LARGE SCALE GENOMIC DNA]</scope>
    <source>
        <strain evidence="13 14">CGMCC 1.10972</strain>
    </source>
</reference>
<dbReference type="OrthoDB" id="9792692at2"/>
<dbReference type="GO" id="GO:0009423">
    <property type="term" value="P:chorismate biosynthetic process"/>
    <property type="evidence" value="ECO:0007669"/>
    <property type="project" value="UniProtKB-UniRule"/>
</dbReference>
<dbReference type="GO" id="GO:0019632">
    <property type="term" value="P:shikimate metabolic process"/>
    <property type="evidence" value="ECO:0007669"/>
    <property type="project" value="InterPro"/>
</dbReference>
<evidence type="ECO:0000256" key="1">
    <source>
        <dbReference type="ARBA" id="ARBA00004871"/>
    </source>
</evidence>
<dbReference type="STRING" id="937218.SAMN06297251_12762"/>
<gene>
    <name evidence="8" type="primary">aroE</name>
    <name evidence="13" type="ORF">SAMN06297251_12762</name>
</gene>
<dbReference type="AlphaFoldDB" id="A0A1W2EM02"/>
<dbReference type="GO" id="GO:0009073">
    <property type="term" value="P:aromatic amino acid family biosynthetic process"/>
    <property type="evidence" value="ECO:0007669"/>
    <property type="project" value="UniProtKB-KW"/>
</dbReference>
<dbReference type="PANTHER" id="PTHR21089:SF1">
    <property type="entry name" value="BIFUNCTIONAL 3-DEHYDROQUINATE DEHYDRATASE_SHIKIMATE DEHYDROGENASE, CHLOROPLASTIC"/>
    <property type="match status" value="1"/>
</dbReference>
<feature type="binding site" evidence="8">
    <location>
        <position position="104"/>
    </location>
    <ligand>
        <name>shikimate</name>
        <dbReference type="ChEBI" id="CHEBI:36208"/>
    </ligand>
</feature>
<dbReference type="GO" id="GO:0008652">
    <property type="term" value="P:amino acid biosynthetic process"/>
    <property type="evidence" value="ECO:0007669"/>
    <property type="project" value="UniProtKB-KW"/>
</dbReference>
<dbReference type="CDD" id="cd01065">
    <property type="entry name" value="NAD_bind_Shikimate_DH"/>
    <property type="match status" value="1"/>
</dbReference>
<evidence type="ECO:0000256" key="7">
    <source>
        <dbReference type="ARBA" id="ARBA00049442"/>
    </source>
</evidence>
<dbReference type="UniPathway" id="UPA00053">
    <property type="reaction ID" value="UER00087"/>
</dbReference>
<keyword evidence="6 8" id="KW-0057">Aromatic amino acid biosynthesis</keyword>
<protein>
    <recommendedName>
        <fullName evidence="2 8">Shikimate dehydrogenase (NADP(+))</fullName>
        <shortName evidence="8">SDH</shortName>
        <ecNumber evidence="2 8">1.1.1.25</ecNumber>
    </recommendedName>
</protein>
<feature type="domain" description="SDH C-terminal" evidence="12">
    <location>
        <begin position="291"/>
        <end position="320"/>
    </location>
</feature>
<dbReference type="EC" id="1.1.1.25" evidence="2 8"/>
<dbReference type="GO" id="GO:0005829">
    <property type="term" value="C:cytosol"/>
    <property type="evidence" value="ECO:0007669"/>
    <property type="project" value="TreeGrafter"/>
</dbReference>
<evidence type="ECO:0000256" key="3">
    <source>
        <dbReference type="ARBA" id="ARBA00022605"/>
    </source>
</evidence>
<organism evidence="13 14">
    <name type="scientific">Fulvimarina manganoxydans</name>
    <dbReference type="NCBI Taxonomy" id="937218"/>
    <lineage>
        <taxon>Bacteria</taxon>
        <taxon>Pseudomonadati</taxon>
        <taxon>Pseudomonadota</taxon>
        <taxon>Alphaproteobacteria</taxon>
        <taxon>Hyphomicrobiales</taxon>
        <taxon>Aurantimonadaceae</taxon>
        <taxon>Fulvimarina</taxon>
    </lineage>
</organism>
<feature type="binding site" evidence="8">
    <location>
        <position position="144"/>
    </location>
    <ligand>
        <name>shikimate</name>
        <dbReference type="ChEBI" id="CHEBI:36208"/>
    </ligand>
</feature>
<evidence type="ECO:0000256" key="9">
    <source>
        <dbReference type="SAM" id="MobiDB-lite"/>
    </source>
</evidence>
<dbReference type="InterPro" id="IPR046346">
    <property type="entry name" value="Aminoacid_DH-like_N_sf"/>
</dbReference>
<evidence type="ECO:0000259" key="10">
    <source>
        <dbReference type="Pfam" id="PF01488"/>
    </source>
</evidence>
<dbReference type="GO" id="GO:0004764">
    <property type="term" value="F:shikimate 3-dehydrogenase (NADP+) activity"/>
    <property type="evidence" value="ECO:0007669"/>
    <property type="project" value="UniProtKB-UniRule"/>
</dbReference>
<feature type="binding site" evidence="8">
    <location>
        <position position="298"/>
    </location>
    <ligand>
        <name>shikimate</name>
        <dbReference type="ChEBI" id="CHEBI:36208"/>
    </ligand>
</feature>
<dbReference type="RefSeq" id="WP_084412470.1">
    <property type="nucleotide sequence ID" value="NZ_FWXR01000027.1"/>
</dbReference>
<keyword evidence="4 8" id="KW-0521">NADP</keyword>
<dbReference type="EMBL" id="FWXR01000027">
    <property type="protein sequence ID" value="SMD10326.1"/>
    <property type="molecule type" value="Genomic_DNA"/>
</dbReference>
<evidence type="ECO:0000256" key="2">
    <source>
        <dbReference type="ARBA" id="ARBA00012962"/>
    </source>
</evidence>
<dbReference type="InterPro" id="IPR011342">
    <property type="entry name" value="Shikimate_DH"/>
</dbReference>
<dbReference type="InterPro" id="IPR013708">
    <property type="entry name" value="Shikimate_DH-bd_N"/>
</dbReference>
<feature type="region of interest" description="Disordered" evidence="9">
    <location>
        <begin position="1"/>
        <end position="40"/>
    </location>
</feature>
<dbReference type="PANTHER" id="PTHR21089">
    <property type="entry name" value="SHIKIMATE DEHYDROGENASE"/>
    <property type="match status" value="1"/>
</dbReference>
<dbReference type="Pfam" id="PF08501">
    <property type="entry name" value="Shikimate_dh_N"/>
    <property type="match status" value="1"/>
</dbReference>
<feature type="binding site" evidence="8">
    <location>
        <position position="291"/>
    </location>
    <ligand>
        <name>NADP(+)</name>
        <dbReference type="ChEBI" id="CHEBI:58349"/>
    </ligand>
</feature>
<dbReference type="InterPro" id="IPR022893">
    <property type="entry name" value="Shikimate_DH_fam"/>
</dbReference>
<dbReference type="InterPro" id="IPR036291">
    <property type="entry name" value="NAD(P)-bd_dom_sf"/>
</dbReference>
<dbReference type="Proteomes" id="UP000192656">
    <property type="component" value="Unassembled WGS sequence"/>
</dbReference>
<name>A0A1W2EM02_9HYPH</name>
<dbReference type="Pfam" id="PF01488">
    <property type="entry name" value="Shikimate_DH"/>
    <property type="match status" value="1"/>
</dbReference>
<feature type="binding site" evidence="8">
    <location>
        <position position="270"/>
    </location>
    <ligand>
        <name>shikimate</name>
        <dbReference type="ChEBI" id="CHEBI:36208"/>
    </ligand>
</feature>
<dbReference type="InterPro" id="IPR006151">
    <property type="entry name" value="Shikm_DH/Glu-tRNA_Rdtase"/>
</dbReference>
<dbReference type="NCBIfam" id="TIGR00507">
    <property type="entry name" value="aroE"/>
    <property type="match status" value="1"/>
</dbReference>
<dbReference type="NCBIfam" id="NF001312">
    <property type="entry name" value="PRK00258.1-4"/>
    <property type="match status" value="1"/>
</dbReference>
<accession>A0A1W2EM02</accession>
<comment type="function">
    <text evidence="8">Involved in the biosynthesis of the chorismate, which leads to the biosynthesis of aromatic amino acids. Catalyzes the reversible NADPH linked reduction of 3-dehydroshikimate (DHSA) to yield shikimate (SA).</text>
</comment>
<comment type="caution">
    <text evidence="8">Lacks conserved residue(s) required for the propagation of feature annotation.</text>
</comment>
<evidence type="ECO:0000256" key="5">
    <source>
        <dbReference type="ARBA" id="ARBA00023002"/>
    </source>
</evidence>
<dbReference type="Gene3D" id="3.40.50.10860">
    <property type="entry name" value="Leucine Dehydrogenase, chain A, domain 1"/>
    <property type="match status" value="1"/>
</dbReference>
<feature type="compositionally biased region" description="Basic and acidic residues" evidence="9">
    <location>
        <begin position="1"/>
        <end position="16"/>
    </location>
</feature>
<dbReference type="SUPFAM" id="SSF53223">
    <property type="entry name" value="Aminoacid dehydrogenase-like, N-terminal domain"/>
    <property type="match status" value="1"/>
</dbReference>
<dbReference type="Gene3D" id="3.40.50.720">
    <property type="entry name" value="NAD(P)-binding Rossmann-like Domain"/>
    <property type="match status" value="1"/>
</dbReference>
<dbReference type="HAMAP" id="MF_00222">
    <property type="entry name" value="Shikimate_DH_AroE"/>
    <property type="match status" value="1"/>
</dbReference>
<keyword evidence="14" id="KW-1185">Reference proteome</keyword>
<evidence type="ECO:0000259" key="12">
    <source>
        <dbReference type="Pfam" id="PF18317"/>
    </source>
</evidence>
<feature type="binding site" evidence="8">
    <location>
        <begin position="193"/>
        <end position="198"/>
    </location>
    <ligand>
        <name>NADP(+)</name>
        <dbReference type="ChEBI" id="CHEBI:58349"/>
    </ligand>
</feature>
<dbReference type="Pfam" id="PF18317">
    <property type="entry name" value="SDH_C"/>
    <property type="match status" value="1"/>
</dbReference>
<feature type="binding site" evidence="8">
    <location>
        <begin position="57"/>
        <end position="59"/>
    </location>
    <ligand>
        <name>shikimate</name>
        <dbReference type="ChEBI" id="CHEBI:36208"/>
    </ligand>
</feature>
<feature type="active site" description="Proton acceptor" evidence="8">
    <location>
        <position position="108"/>
    </location>
</feature>
<evidence type="ECO:0000256" key="6">
    <source>
        <dbReference type="ARBA" id="ARBA00023141"/>
    </source>
</evidence>
<evidence type="ECO:0000256" key="8">
    <source>
        <dbReference type="HAMAP-Rule" id="MF_00222"/>
    </source>
</evidence>
<evidence type="ECO:0000313" key="13">
    <source>
        <dbReference type="EMBL" id="SMD10326.1"/>
    </source>
</evidence>
<comment type="pathway">
    <text evidence="1 8">Metabolic intermediate biosynthesis; chorismate biosynthesis; chorismate from D-erythrose 4-phosphate and phosphoenolpyruvate: step 4/7.</text>
</comment>
<keyword evidence="5 8" id="KW-0560">Oxidoreductase</keyword>
<evidence type="ECO:0000259" key="11">
    <source>
        <dbReference type="Pfam" id="PF08501"/>
    </source>
</evidence>
<feature type="binding site" evidence="8">
    <location>
        <position position="268"/>
    </location>
    <ligand>
        <name>NADP(+)</name>
        <dbReference type="ChEBI" id="CHEBI:58349"/>
    </ligand>
</feature>
<comment type="similarity">
    <text evidence="8">Belongs to the shikimate dehydrogenase family.</text>
</comment>
<comment type="subunit">
    <text evidence="8">Homodimer.</text>
</comment>
<evidence type="ECO:0000313" key="14">
    <source>
        <dbReference type="Proteomes" id="UP000192656"/>
    </source>
</evidence>
<feature type="domain" description="Quinate/shikimate 5-dehydrogenase/glutamyl-tRNA reductase" evidence="10">
    <location>
        <begin position="161"/>
        <end position="230"/>
    </location>
</feature>
<dbReference type="GO" id="GO:0050661">
    <property type="term" value="F:NADP binding"/>
    <property type="evidence" value="ECO:0007669"/>
    <property type="project" value="InterPro"/>
</dbReference>